<feature type="compositionally biased region" description="Acidic residues" evidence="1">
    <location>
        <begin position="170"/>
        <end position="181"/>
    </location>
</feature>
<feature type="domain" description="DUF5667" evidence="3">
    <location>
        <begin position="31"/>
        <end position="120"/>
    </location>
</feature>
<proteinExistence type="predicted"/>
<feature type="compositionally biased region" description="Basic and acidic residues" evidence="1">
    <location>
        <begin position="122"/>
        <end position="138"/>
    </location>
</feature>
<evidence type="ECO:0000313" key="4">
    <source>
        <dbReference type="EMBL" id="SDM18569.1"/>
    </source>
</evidence>
<feature type="region of interest" description="Disordered" evidence="1">
    <location>
        <begin position="159"/>
        <end position="274"/>
    </location>
</feature>
<gene>
    <name evidence="4" type="ORF">SAMN05216244_1833</name>
</gene>
<reference evidence="5" key="1">
    <citation type="submission" date="2016-10" db="EMBL/GenBank/DDBJ databases">
        <authorList>
            <person name="Varghese N."/>
            <person name="Submissions S."/>
        </authorList>
    </citation>
    <scope>NUCLEOTIDE SEQUENCE [LARGE SCALE GENOMIC DNA]</scope>
    <source>
        <strain evidence="5">CGMCC 1.6199</strain>
    </source>
</reference>
<accession>A0A1G9R5L0</accession>
<evidence type="ECO:0000256" key="1">
    <source>
        <dbReference type="SAM" id="MobiDB-lite"/>
    </source>
</evidence>
<dbReference type="AlphaFoldDB" id="A0A1G9R5L0"/>
<dbReference type="Proteomes" id="UP000182347">
    <property type="component" value="Unassembled WGS sequence"/>
</dbReference>
<feature type="compositionally biased region" description="Basic and acidic residues" evidence="1">
    <location>
        <begin position="251"/>
        <end position="264"/>
    </location>
</feature>
<feature type="region of interest" description="Disordered" evidence="1">
    <location>
        <begin position="97"/>
        <end position="138"/>
    </location>
</feature>
<dbReference type="EMBL" id="FNHF01000002">
    <property type="protein sequence ID" value="SDM18569.1"/>
    <property type="molecule type" value="Genomic_DNA"/>
</dbReference>
<dbReference type="STRING" id="482461.SAMN05216244_1833"/>
<organism evidence="4 5">
    <name type="scientific">Sediminibacillus halophilus</name>
    <dbReference type="NCBI Taxonomy" id="482461"/>
    <lineage>
        <taxon>Bacteria</taxon>
        <taxon>Bacillati</taxon>
        <taxon>Bacillota</taxon>
        <taxon>Bacilli</taxon>
        <taxon>Bacillales</taxon>
        <taxon>Bacillaceae</taxon>
        <taxon>Sediminibacillus</taxon>
    </lineage>
</organism>
<dbReference type="RefSeq" id="WP_175486780.1">
    <property type="nucleotide sequence ID" value="NZ_FNHF01000002.1"/>
</dbReference>
<evidence type="ECO:0000313" key="5">
    <source>
        <dbReference type="Proteomes" id="UP000182347"/>
    </source>
</evidence>
<evidence type="ECO:0000256" key="2">
    <source>
        <dbReference type="SAM" id="SignalP"/>
    </source>
</evidence>
<feature type="compositionally biased region" description="Basic and acidic residues" evidence="1">
    <location>
        <begin position="182"/>
        <end position="221"/>
    </location>
</feature>
<name>A0A1G9R5L0_9BACI</name>
<evidence type="ECO:0000259" key="3">
    <source>
        <dbReference type="Pfam" id="PF18915"/>
    </source>
</evidence>
<protein>
    <recommendedName>
        <fullName evidence="3">DUF5667 domain-containing protein</fullName>
    </recommendedName>
</protein>
<keyword evidence="2" id="KW-0732">Signal</keyword>
<dbReference type="InterPro" id="IPR043725">
    <property type="entry name" value="DUF5667"/>
</dbReference>
<keyword evidence="5" id="KW-1185">Reference proteome</keyword>
<sequence length="274" mass="31028">MKKTIVSSTLGLLLLFAGNVYAAEDETAVDPNSELYDTSRVIEEAEYELTEENSEKALLQDEYADDRLNEAEVSLDKGDEANAEELLEDYEEHVKQAEEDMEAAKENGEDISTVEETLVENSQKRSENLRALLEREDLPEEAKAGIAKALENQQKAEQNYLAARKKAEEAQEVAQEEAQEETQEKEQEKAQEKQEKAQEKAQEKQEKAQEKAQEKQEKAQEKAQAQQEKAQEKAQAQQEKAQEKAQAQQEKAQEKQEKAQEKASEQQGRASGRP</sequence>
<feature type="chain" id="PRO_5010353792" description="DUF5667 domain-containing protein" evidence="2">
    <location>
        <begin position="23"/>
        <end position="274"/>
    </location>
</feature>
<feature type="compositionally biased region" description="Basic and acidic residues" evidence="1">
    <location>
        <begin position="97"/>
        <end position="108"/>
    </location>
</feature>
<feature type="signal peptide" evidence="2">
    <location>
        <begin position="1"/>
        <end position="22"/>
    </location>
</feature>
<dbReference type="Pfam" id="PF18915">
    <property type="entry name" value="DUF5667"/>
    <property type="match status" value="1"/>
</dbReference>
<feature type="compositionally biased region" description="Low complexity" evidence="1">
    <location>
        <begin position="222"/>
        <end position="250"/>
    </location>
</feature>